<evidence type="ECO:0000256" key="1">
    <source>
        <dbReference type="SAM" id="MobiDB-lite"/>
    </source>
</evidence>
<dbReference type="NCBIfam" id="NF041518">
    <property type="entry name" value="choice_anch_Q"/>
    <property type="match status" value="1"/>
</dbReference>
<dbReference type="AlphaFoldDB" id="A0A839FCZ1"/>
<organism evidence="2 3">
    <name type="scientific">Dokdonella fugitiva</name>
    <dbReference type="NCBI Taxonomy" id="328517"/>
    <lineage>
        <taxon>Bacteria</taxon>
        <taxon>Pseudomonadati</taxon>
        <taxon>Pseudomonadota</taxon>
        <taxon>Gammaproteobacteria</taxon>
        <taxon>Lysobacterales</taxon>
        <taxon>Rhodanobacteraceae</taxon>
        <taxon>Dokdonella</taxon>
    </lineage>
</organism>
<keyword evidence="3" id="KW-1185">Reference proteome</keyword>
<gene>
    <name evidence="2" type="ORF">FHW12_004248</name>
</gene>
<dbReference type="RefSeq" id="WP_182533030.1">
    <property type="nucleotide sequence ID" value="NZ_JACGXL010000009.1"/>
</dbReference>
<dbReference type="EMBL" id="JACGXL010000009">
    <property type="protein sequence ID" value="MBA8890001.1"/>
    <property type="molecule type" value="Genomic_DNA"/>
</dbReference>
<comment type="caution">
    <text evidence="2">The sequence shown here is derived from an EMBL/GenBank/DDBJ whole genome shotgun (WGS) entry which is preliminary data.</text>
</comment>
<evidence type="ECO:0000313" key="3">
    <source>
        <dbReference type="Proteomes" id="UP000550401"/>
    </source>
</evidence>
<sequence>MGGAVFNLGGTLSLSNSSFANNEAHGGIGANGGSDGAAFGSAIFNLQGTVAIQDSTIAFNIATASNAGGALYNLGYLRNDDGGTWPMPSLVDIRNSILSNSSGTGPAIDLVANAPALVSGGAPNIATATVTLDGTDIVVTRNASGNGLITGTPITLDPQLGPLQDNGGPTETLALSVGSVAIDNGSTTATTDQRGYPRPEGAAPGIGAYESDYIVDLIFSYGFEEVRSNFPLQESDPALR</sequence>
<dbReference type="InterPro" id="IPR059226">
    <property type="entry name" value="Choice_anch_Q_dom"/>
</dbReference>
<reference evidence="2 3" key="1">
    <citation type="submission" date="2020-07" db="EMBL/GenBank/DDBJ databases">
        <title>Genomic Encyclopedia of Type Strains, Phase IV (KMG-V): Genome sequencing to study the core and pangenomes of soil and plant-associated prokaryotes.</title>
        <authorList>
            <person name="Whitman W."/>
        </authorList>
    </citation>
    <scope>NUCLEOTIDE SEQUENCE [LARGE SCALE GENOMIC DNA]</scope>
    <source>
        <strain evidence="2 3">RH2WT43</strain>
    </source>
</reference>
<accession>A0A839FCZ1</accession>
<dbReference type="InterPro" id="IPR011050">
    <property type="entry name" value="Pectin_lyase_fold/virulence"/>
</dbReference>
<feature type="compositionally biased region" description="Polar residues" evidence="1">
    <location>
        <begin position="184"/>
        <end position="193"/>
    </location>
</feature>
<name>A0A839FCZ1_9GAMM</name>
<dbReference type="Proteomes" id="UP000550401">
    <property type="component" value="Unassembled WGS sequence"/>
</dbReference>
<dbReference type="SUPFAM" id="SSF51126">
    <property type="entry name" value="Pectin lyase-like"/>
    <property type="match status" value="1"/>
</dbReference>
<evidence type="ECO:0000313" key="2">
    <source>
        <dbReference type="EMBL" id="MBA8890001.1"/>
    </source>
</evidence>
<proteinExistence type="predicted"/>
<feature type="region of interest" description="Disordered" evidence="1">
    <location>
        <begin position="184"/>
        <end position="203"/>
    </location>
</feature>
<protein>
    <submittedName>
        <fullName evidence="2">Uncharacterized protein</fullName>
    </submittedName>
</protein>